<geneLocation type="plasmid" evidence="1">
    <name>p82_LEO_62</name>
</geneLocation>
<dbReference type="AlphaFoldDB" id="A0AA96DWZ7"/>
<reference evidence="1" key="1">
    <citation type="submission" date="2023-09" db="EMBL/GenBank/DDBJ databases">
        <title>Arcobacter tbilisiensis sp. nov. isolated from chicken meat in Tbilisi, Georgia.</title>
        <authorList>
            <person name="Matthias R."/>
            <person name="Zautner A.E."/>
        </authorList>
    </citation>
    <scope>NUCLEOTIDE SEQUENCE</scope>
    <source>
        <strain evidence="1">LEO 62</strain>
        <plasmid evidence="1">p82_LEO_62</plasmid>
    </source>
</reference>
<accession>A0AA96DWZ7</accession>
<evidence type="ECO:0000313" key="1">
    <source>
        <dbReference type="EMBL" id="WNL35142.1"/>
    </source>
</evidence>
<name>A0AA96DWZ7_9BACT</name>
<dbReference type="RefSeq" id="WP_390871761.1">
    <property type="nucleotide sequence ID" value="NZ_CP128653.1"/>
</dbReference>
<dbReference type="EMBL" id="CP134857">
    <property type="protein sequence ID" value="WNL35142.1"/>
    <property type="molecule type" value="Genomic_DNA"/>
</dbReference>
<protein>
    <submittedName>
        <fullName evidence="1">Uncharacterized protein</fullName>
    </submittedName>
</protein>
<sequence>MPKIVEINVFDFNIFKVVEKDLDTKDQEIMNSLPKFYNITIMTDEQCFYMLKLKNILKIERMSKKIFNEIKKNLEQEKENIIGLNFEYDSIRESISNRLQNKLIKLLIKN</sequence>
<dbReference type="Proteomes" id="UP001305220">
    <property type="component" value="Plasmid p82_LEO_62"/>
</dbReference>
<organism evidence="1">
    <name type="scientific">Arcobacter cryaerophilus gv. pseudocryaerophilus</name>
    <dbReference type="NCBI Taxonomy" id="2933791"/>
    <lineage>
        <taxon>Bacteria</taxon>
        <taxon>Pseudomonadati</taxon>
        <taxon>Campylobacterota</taxon>
        <taxon>Epsilonproteobacteria</taxon>
        <taxon>Campylobacterales</taxon>
        <taxon>Arcobacteraceae</taxon>
        <taxon>Aliarcobacter</taxon>
    </lineage>
</organism>
<gene>
    <name evidence="1" type="ORF">RMP68_11015</name>
</gene>
<keyword evidence="1" id="KW-0614">Plasmid</keyword>
<proteinExistence type="predicted"/>